<evidence type="ECO:0000256" key="4">
    <source>
        <dbReference type="ARBA" id="ARBA00022598"/>
    </source>
</evidence>
<comment type="function">
    <text evidence="7 8">Cell wall formation. Catalyzes the addition of glutamate to the nucleotide precursor UDP-N-acetylmuramoyl-L-alanine (UMA).</text>
</comment>
<dbReference type="GO" id="GO:0005737">
    <property type="term" value="C:cytoplasm"/>
    <property type="evidence" value="ECO:0007669"/>
    <property type="project" value="UniProtKB-SubCell"/>
</dbReference>
<evidence type="ECO:0000313" key="12">
    <source>
        <dbReference type="Proteomes" id="UP000324611"/>
    </source>
</evidence>
<feature type="domain" description="Mur ligase central" evidence="10">
    <location>
        <begin position="125"/>
        <end position="304"/>
    </location>
</feature>
<dbReference type="Gene3D" id="3.90.190.20">
    <property type="entry name" value="Mur ligase, C-terminal domain"/>
    <property type="match status" value="1"/>
</dbReference>
<evidence type="ECO:0000313" key="11">
    <source>
        <dbReference type="EMBL" id="KAA2240997.1"/>
    </source>
</evidence>
<dbReference type="InterPro" id="IPR005762">
    <property type="entry name" value="MurD"/>
</dbReference>
<evidence type="ECO:0000256" key="2">
    <source>
        <dbReference type="ARBA" id="ARBA00004752"/>
    </source>
</evidence>
<dbReference type="Pfam" id="PF08245">
    <property type="entry name" value="Mur_ligase_M"/>
    <property type="match status" value="1"/>
</dbReference>
<keyword evidence="7 8" id="KW-0131">Cell cycle</keyword>
<evidence type="ECO:0000256" key="7">
    <source>
        <dbReference type="HAMAP-Rule" id="MF_00639"/>
    </source>
</evidence>
<comment type="subcellular location">
    <subcellularLocation>
        <location evidence="1 7 8">Cytoplasm</location>
    </subcellularLocation>
</comment>
<gene>
    <name evidence="7 11" type="primary">murD</name>
    <name evidence="11" type="ORF">F0L74_30895</name>
</gene>
<sequence>MTYDALAPAASAGGFPVKRSLVVLGAGESGIGAALLAKQQGYDVFVSDGGVIKDIYRQELAVNNISFEEGHHSWDKILGADEIVKSPGIPEKSDLMKKVREKQVPVISEIELAYRFSKDARIIAITGSNGKSTTTALTYHIFKTAGLNAAMVGNIGISYARQVATAPAEYYIIEVSSFQLDDITSFKPDVAILLNITPDHLDRYDYKMENYVASKFRIAMNQTKEDYFIYCMDDPEIMSHLSKQTIYSTSIPFTIMEPLKKEGGFIANDQLNIQLNDDPVIVSIYDLALKGKHNLYNSMAAGIAGKTMDIRKEKIRESLTSFKSLEHRMEYVTTVRGVDFINDSKATNVNSLWFALESMEQPVILIMGGVDKGNDYTAIQDLVKEKVKGIVCLGVDNQPIQDALTAFTPNMVNTSAMKDAVQEAFKLATKGDVVLLSPACASFDLFKNYEDRGKQFKEAVREL</sequence>
<keyword evidence="7 8" id="KW-0132">Cell division</keyword>
<evidence type="ECO:0000256" key="6">
    <source>
        <dbReference type="ARBA" id="ARBA00022840"/>
    </source>
</evidence>
<organism evidence="11 12">
    <name type="scientific">Chitinophaga agrisoli</name>
    <dbReference type="NCBI Taxonomy" id="2607653"/>
    <lineage>
        <taxon>Bacteria</taxon>
        <taxon>Pseudomonadati</taxon>
        <taxon>Bacteroidota</taxon>
        <taxon>Chitinophagia</taxon>
        <taxon>Chitinophagales</taxon>
        <taxon>Chitinophagaceae</taxon>
        <taxon>Chitinophaga</taxon>
    </lineage>
</organism>
<dbReference type="Gene3D" id="3.40.50.720">
    <property type="entry name" value="NAD(P)-binding Rossmann-like Domain"/>
    <property type="match status" value="1"/>
</dbReference>
<dbReference type="HAMAP" id="MF_00639">
    <property type="entry name" value="MurD"/>
    <property type="match status" value="1"/>
</dbReference>
<reference evidence="11 12" key="2">
    <citation type="submission" date="2019-09" db="EMBL/GenBank/DDBJ databases">
        <authorList>
            <person name="Jin C."/>
        </authorList>
    </citation>
    <scope>NUCLEOTIDE SEQUENCE [LARGE SCALE GENOMIC DNA]</scope>
    <source>
        <strain evidence="11 12">BN140078</strain>
    </source>
</reference>
<dbReference type="AlphaFoldDB" id="A0A5B2VS11"/>
<comment type="caution">
    <text evidence="11">The sequence shown here is derived from an EMBL/GenBank/DDBJ whole genome shotgun (WGS) entry which is preliminary data.</text>
</comment>
<dbReference type="NCBIfam" id="TIGR01087">
    <property type="entry name" value="murD"/>
    <property type="match status" value="1"/>
</dbReference>
<dbReference type="UniPathway" id="UPA00219"/>
<proteinExistence type="inferred from homology"/>
<protein>
    <recommendedName>
        <fullName evidence="7 8">UDP-N-acetylmuramoylalanine--D-glutamate ligase</fullName>
        <ecNumber evidence="7 8">6.3.2.9</ecNumber>
    </recommendedName>
    <alternativeName>
        <fullName evidence="7">D-glutamic acid-adding enzyme</fullName>
    </alternativeName>
    <alternativeName>
        <fullName evidence="7">UDP-N-acetylmuramoyl-L-alanyl-D-glutamate synthetase</fullName>
    </alternativeName>
</protein>
<dbReference type="GO" id="GO:0051301">
    <property type="term" value="P:cell division"/>
    <property type="evidence" value="ECO:0007669"/>
    <property type="project" value="UniProtKB-KW"/>
</dbReference>
<dbReference type="GO" id="GO:0009252">
    <property type="term" value="P:peptidoglycan biosynthetic process"/>
    <property type="evidence" value="ECO:0007669"/>
    <property type="project" value="UniProtKB-UniRule"/>
</dbReference>
<keyword evidence="7 8" id="KW-0961">Cell wall biogenesis/degradation</keyword>
<dbReference type="SUPFAM" id="SSF53244">
    <property type="entry name" value="MurD-like peptide ligases, peptide-binding domain"/>
    <property type="match status" value="1"/>
</dbReference>
<feature type="binding site" evidence="7">
    <location>
        <begin position="127"/>
        <end position="133"/>
    </location>
    <ligand>
        <name>ATP</name>
        <dbReference type="ChEBI" id="CHEBI:30616"/>
    </ligand>
</feature>
<keyword evidence="6 7" id="KW-0067">ATP-binding</keyword>
<evidence type="ECO:0000259" key="10">
    <source>
        <dbReference type="Pfam" id="PF08245"/>
    </source>
</evidence>
<dbReference type="SUPFAM" id="SSF51984">
    <property type="entry name" value="MurCD N-terminal domain"/>
    <property type="match status" value="1"/>
</dbReference>
<dbReference type="InterPro" id="IPR036565">
    <property type="entry name" value="Mur-like_cat_sf"/>
</dbReference>
<dbReference type="EMBL" id="VUOC01000004">
    <property type="protein sequence ID" value="KAA2240997.1"/>
    <property type="molecule type" value="Genomic_DNA"/>
</dbReference>
<keyword evidence="3 7" id="KW-0963">Cytoplasm</keyword>
<evidence type="ECO:0000256" key="8">
    <source>
        <dbReference type="RuleBase" id="RU003664"/>
    </source>
</evidence>
<keyword evidence="5 7" id="KW-0547">Nucleotide-binding</keyword>
<evidence type="ECO:0000256" key="1">
    <source>
        <dbReference type="ARBA" id="ARBA00004496"/>
    </source>
</evidence>
<dbReference type="InterPro" id="IPR004101">
    <property type="entry name" value="Mur_ligase_C"/>
</dbReference>
<evidence type="ECO:0000256" key="3">
    <source>
        <dbReference type="ARBA" id="ARBA00022490"/>
    </source>
</evidence>
<dbReference type="PANTHER" id="PTHR43692">
    <property type="entry name" value="UDP-N-ACETYLMURAMOYLALANINE--D-GLUTAMATE LIGASE"/>
    <property type="match status" value="1"/>
</dbReference>
<dbReference type="GO" id="GO:0008764">
    <property type="term" value="F:UDP-N-acetylmuramoylalanine-D-glutamate ligase activity"/>
    <property type="evidence" value="ECO:0007669"/>
    <property type="project" value="UniProtKB-UniRule"/>
</dbReference>
<dbReference type="GO" id="GO:0071555">
    <property type="term" value="P:cell wall organization"/>
    <property type="evidence" value="ECO:0007669"/>
    <property type="project" value="UniProtKB-KW"/>
</dbReference>
<dbReference type="Proteomes" id="UP000324611">
    <property type="component" value="Unassembled WGS sequence"/>
</dbReference>
<keyword evidence="12" id="KW-1185">Reference proteome</keyword>
<evidence type="ECO:0000259" key="9">
    <source>
        <dbReference type="Pfam" id="PF02875"/>
    </source>
</evidence>
<dbReference type="Gene3D" id="3.40.1190.10">
    <property type="entry name" value="Mur-like, catalytic domain"/>
    <property type="match status" value="1"/>
</dbReference>
<dbReference type="GO" id="GO:0005524">
    <property type="term" value="F:ATP binding"/>
    <property type="evidence" value="ECO:0007669"/>
    <property type="project" value="UniProtKB-UniRule"/>
</dbReference>
<keyword evidence="7 8" id="KW-0573">Peptidoglycan synthesis</keyword>
<reference evidence="11 12" key="1">
    <citation type="submission" date="2019-09" db="EMBL/GenBank/DDBJ databases">
        <title>Chitinophaga ginsengihumi sp. nov., isolated from soil of ginseng rhizosphere.</title>
        <authorList>
            <person name="Lee J."/>
        </authorList>
    </citation>
    <scope>NUCLEOTIDE SEQUENCE [LARGE SCALE GENOMIC DNA]</scope>
    <source>
        <strain evidence="11 12">BN140078</strain>
    </source>
</reference>
<dbReference type="InterPro" id="IPR013221">
    <property type="entry name" value="Mur_ligase_cen"/>
</dbReference>
<comment type="catalytic activity">
    <reaction evidence="7 8">
        <text>UDP-N-acetyl-alpha-D-muramoyl-L-alanine + D-glutamate + ATP = UDP-N-acetyl-alpha-D-muramoyl-L-alanyl-D-glutamate + ADP + phosphate + H(+)</text>
        <dbReference type="Rhea" id="RHEA:16429"/>
        <dbReference type="ChEBI" id="CHEBI:15378"/>
        <dbReference type="ChEBI" id="CHEBI:29986"/>
        <dbReference type="ChEBI" id="CHEBI:30616"/>
        <dbReference type="ChEBI" id="CHEBI:43474"/>
        <dbReference type="ChEBI" id="CHEBI:83898"/>
        <dbReference type="ChEBI" id="CHEBI:83900"/>
        <dbReference type="ChEBI" id="CHEBI:456216"/>
        <dbReference type="EC" id="6.3.2.9"/>
    </reaction>
</comment>
<name>A0A5B2VS11_9BACT</name>
<feature type="domain" description="Mur ligase C-terminal" evidence="9">
    <location>
        <begin position="327"/>
        <end position="440"/>
    </location>
</feature>
<comment type="similarity">
    <text evidence="7">Belongs to the MurCDEF family.</text>
</comment>
<dbReference type="SUPFAM" id="SSF53623">
    <property type="entry name" value="MurD-like peptide ligases, catalytic domain"/>
    <property type="match status" value="1"/>
</dbReference>
<evidence type="ECO:0000256" key="5">
    <source>
        <dbReference type="ARBA" id="ARBA00022741"/>
    </source>
</evidence>
<dbReference type="Pfam" id="PF02875">
    <property type="entry name" value="Mur_ligase_C"/>
    <property type="match status" value="1"/>
</dbReference>
<dbReference type="GO" id="GO:0008360">
    <property type="term" value="P:regulation of cell shape"/>
    <property type="evidence" value="ECO:0007669"/>
    <property type="project" value="UniProtKB-KW"/>
</dbReference>
<dbReference type="PANTHER" id="PTHR43692:SF1">
    <property type="entry name" value="UDP-N-ACETYLMURAMOYLALANINE--D-GLUTAMATE LIGASE"/>
    <property type="match status" value="1"/>
</dbReference>
<keyword evidence="4 7" id="KW-0436">Ligase</keyword>
<dbReference type="Pfam" id="PF21377">
    <property type="entry name" value="MurD_N"/>
    <property type="match status" value="1"/>
</dbReference>
<dbReference type="InterPro" id="IPR036615">
    <property type="entry name" value="Mur_ligase_C_dom_sf"/>
</dbReference>
<dbReference type="EC" id="6.3.2.9" evidence="7 8"/>
<accession>A0A5B2VS11</accession>
<keyword evidence="7 8" id="KW-0133">Cell shape</keyword>
<comment type="pathway">
    <text evidence="2 7 8">Cell wall biogenesis; peptidoglycan biosynthesis.</text>
</comment>